<dbReference type="Gene3D" id="2.160.20.10">
    <property type="entry name" value="Single-stranded right-handed beta-helix, Pectin lyase-like"/>
    <property type="match status" value="1"/>
</dbReference>
<evidence type="ECO:0000256" key="2">
    <source>
        <dbReference type="ARBA" id="ARBA00022801"/>
    </source>
</evidence>
<name>A0ABU2ZX66_9GAMM</name>
<keyword evidence="7" id="KW-1185">Reference proteome</keyword>
<evidence type="ECO:0000313" key="6">
    <source>
        <dbReference type="EMBL" id="MDT0602511.1"/>
    </source>
</evidence>
<evidence type="ECO:0000256" key="5">
    <source>
        <dbReference type="SAM" id="SignalP"/>
    </source>
</evidence>
<evidence type="ECO:0000256" key="4">
    <source>
        <dbReference type="RuleBase" id="RU361169"/>
    </source>
</evidence>
<dbReference type="SMART" id="SM00710">
    <property type="entry name" value="PbH1"/>
    <property type="match status" value="6"/>
</dbReference>
<accession>A0ABU2ZX66</accession>
<dbReference type="PANTHER" id="PTHR31339">
    <property type="entry name" value="PECTIN LYASE-RELATED"/>
    <property type="match status" value="1"/>
</dbReference>
<comment type="similarity">
    <text evidence="1 4">Belongs to the glycosyl hydrolase 28 family.</text>
</comment>
<evidence type="ECO:0000313" key="7">
    <source>
        <dbReference type="Proteomes" id="UP001266357"/>
    </source>
</evidence>
<gene>
    <name evidence="6" type="ORF">RM573_02775</name>
</gene>
<dbReference type="PROSITE" id="PS51257">
    <property type="entry name" value="PROKAR_LIPOPROTEIN"/>
    <property type="match status" value="1"/>
</dbReference>
<dbReference type="Proteomes" id="UP001266357">
    <property type="component" value="Unassembled WGS sequence"/>
</dbReference>
<keyword evidence="3 4" id="KW-0326">Glycosidase</keyword>
<keyword evidence="2 4" id="KW-0378">Hydrolase</keyword>
<keyword evidence="5" id="KW-0732">Signal</keyword>
<evidence type="ECO:0000256" key="3">
    <source>
        <dbReference type="ARBA" id="ARBA00023295"/>
    </source>
</evidence>
<dbReference type="PANTHER" id="PTHR31339:SF9">
    <property type="entry name" value="PLASMIN AND FIBRONECTIN-BINDING PROTEIN A"/>
    <property type="match status" value="1"/>
</dbReference>
<dbReference type="RefSeq" id="WP_311576881.1">
    <property type="nucleotide sequence ID" value="NZ_JAVRIF010000001.1"/>
</dbReference>
<dbReference type="InterPro" id="IPR012334">
    <property type="entry name" value="Pectin_lyas_fold"/>
</dbReference>
<protein>
    <submittedName>
        <fullName evidence="6">Glycoside hydrolase family 28 protein</fullName>
    </submittedName>
</protein>
<comment type="caution">
    <text evidence="6">The sequence shown here is derived from an EMBL/GenBank/DDBJ whole genome shotgun (WGS) entry which is preliminary data.</text>
</comment>
<dbReference type="InterPro" id="IPR000743">
    <property type="entry name" value="Glyco_hydro_28"/>
</dbReference>
<proteinExistence type="inferred from homology"/>
<reference evidence="6 7" key="1">
    <citation type="submission" date="2023-09" db="EMBL/GenBank/DDBJ databases">
        <authorList>
            <person name="Rey-Velasco X."/>
        </authorList>
    </citation>
    <scope>NUCLEOTIDE SEQUENCE [LARGE SCALE GENOMIC DNA]</scope>
    <source>
        <strain evidence="6 7">W431</strain>
    </source>
</reference>
<dbReference type="SUPFAM" id="SSF51126">
    <property type="entry name" value="Pectin lyase-like"/>
    <property type="match status" value="1"/>
</dbReference>
<feature type="chain" id="PRO_5045567536" evidence="5">
    <location>
        <begin position="21"/>
        <end position="482"/>
    </location>
</feature>
<dbReference type="InterPro" id="IPR051801">
    <property type="entry name" value="GH28_Enzymes"/>
</dbReference>
<dbReference type="Pfam" id="PF00295">
    <property type="entry name" value="Glyco_hydro_28"/>
    <property type="match status" value="1"/>
</dbReference>
<organism evidence="6 7">
    <name type="scientific">Thalassotalea castellviae</name>
    <dbReference type="NCBI Taxonomy" id="3075612"/>
    <lineage>
        <taxon>Bacteria</taxon>
        <taxon>Pseudomonadati</taxon>
        <taxon>Pseudomonadota</taxon>
        <taxon>Gammaproteobacteria</taxon>
        <taxon>Alteromonadales</taxon>
        <taxon>Colwelliaceae</taxon>
        <taxon>Thalassotalea</taxon>
    </lineage>
</organism>
<dbReference type="EMBL" id="JAVRIF010000001">
    <property type="protein sequence ID" value="MDT0602511.1"/>
    <property type="molecule type" value="Genomic_DNA"/>
</dbReference>
<dbReference type="PROSITE" id="PS00502">
    <property type="entry name" value="POLYGALACTURONASE"/>
    <property type="match status" value="1"/>
</dbReference>
<dbReference type="InterPro" id="IPR011050">
    <property type="entry name" value="Pectin_lyase_fold/virulence"/>
</dbReference>
<evidence type="ECO:0000256" key="1">
    <source>
        <dbReference type="ARBA" id="ARBA00008834"/>
    </source>
</evidence>
<dbReference type="GO" id="GO:0016787">
    <property type="term" value="F:hydrolase activity"/>
    <property type="evidence" value="ECO:0007669"/>
    <property type="project" value="UniProtKB-KW"/>
</dbReference>
<feature type="signal peptide" evidence="5">
    <location>
        <begin position="1"/>
        <end position="20"/>
    </location>
</feature>
<dbReference type="InterPro" id="IPR006626">
    <property type="entry name" value="PbH1"/>
</dbReference>
<sequence>MDNNRRFVLKTLASSSVALAGLSACTNNPLTDILVTDTPPVDDWLQAQKIRAAIIVPQFANQLFNIEEFGAINDGTFDCTSAINQAIQACHQAGGGKVLIPDGKFFTGAIHLLSNVNLHLSDKATLSFSTEPRHYLPAVFTRWEGLEMMGYSPLIYAYKQKNIAITGKGTLEGNADNQTWWPWKGPHKEAHWQMIAGEDQKPARMKLMQDAEDHVPVQDRNYSEGAFLRPPFIQPYLCENVLVEGVTIKNSPFWLLNPVLCKHVRVTGVTFLSHGPNSDGFDPESCDHVYIDDCLFDTGDDCIAIKSGRNADGRRVATPCQNIVIENCHMKEGHGGVVIGSEISGGVNNVFVQNCTMDSPYLERAIRIKTNSVRGGLIEHIRIRNINVGTVKNAIVVNFFYEEGDAGKFDPTVRDIKIEKLQCKNVLDKALFLRGFERAPMYDIHLIDCKFDTVAKPSIVEHVKNFTLTDVFINGKEISNNA</sequence>